<evidence type="ECO:0000313" key="2">
    <source>
        <dbReference type="Proteomes" id="UP001431784"/>
    </source>
</evidence>
<organism evidence="1 2">
    <name type="scientific">Roseinatronobacter alkalisoli</name>
    <dbReference type="NCBI Taxonomy" id="3028235"/>
    <lineage>
        <taxon>Bacteria</taxon>
        <taxon>Pseudomonadati</taxon>
        <taxon>Pseudomonadota</taxon>
        <taxon>Alphaproteobacteria</taxon>
        <taxon>Rhodobacterales</taxon>
        <taxon>Paracoccaceae</taxon>
        <taxon>Roseinatronobacter</taxon>
    </lineage>
</organism>
<dbReference type="Proteomes" id="UP001431784">
    <property type="component" value="Unassembled WGS sequence"/>
</dbReference>
<accession>A0ABT5T5T1</accession>
<dbReference type="EMBL" id="JAQZSM010000003">
    <property type="protein sequence ID" value="MDD7970469.1"/>
    <property type="molecule type" value="Genomic_DNA"/>
</dbReference>
<proteinExistence type="predicted"/>
<name>A0ABT5T5T1_9RHOB</name>
<protein>
    <recommendedName>
        <fullName evidence="3">Secreted protein</fullName>
    </recommendedName>
</protein>
<reference evidence="1" key="1">
    <citation type="submission" date="2023-02" db="EMBL/GenBank/DDBJ databases">
        <title>Description of Roseinatronobacter alkalisoli sp. nov., an alkaliphilic bacerium isolated from soda soil.</title>
        <authorList>
            <person name="Wei W."/>
        </authorList>
    </citation>
    <scope>NUCLEOTIDE SEQUENCE</scope>
    <source>
        <strain evidence="1">HJB301</strain>
    </source>
</reference>
<evidence type="ECO:0008006" key="3">
    <source>
        <dbReference type="Google" id="ProtNLM"/>
    </source>
</evidence>
<dbReference type="RefSeq" id="WP_274351091.1">
    <property type="nucleotide sequence ID" value="NZ_JAQZSM010000003.1"/>
</dbReference>
<comment type="caution">
    <text evidence="1">The sequence shown here is derived from an EMBL/GenBank/DDBJ whole genome shotgun (WGS) entry which is preliminary data.</text>
</comment>
<keyword evidence="2" id="KW-1185">Reference proteome</keyword>
<gene>
    <name evidence="1" type="ORF">PUT78_05090</name>
</gene>
<evidence type="ECO:0000313" key="1">
    <source>
        <dbReference type="EMBL" id="MDD7970469.1"/>
    </source>
</evidence>
<sequence>MNEASAIGRPQDGPPMARLTAPLFCAFAFHLRQLQAVCVVASTTKSIPLRRGVNTSSVLKTLIHIATGKALLQCLWTCLARELWHD</sequence>